<name>A0A556QP88_9BACT</name>
<dbReference type="Proteomes" id="UP000315648">
    <property type="component" value="Unassembled WGS sequence"/>
</dbReference>
<dbReference type="Pfam" id="PF13175">
    <property type="entry name" value="AAA_15"/>
    <property type="match status" value="1"/>
</dbReference>
<dbReference type="Gene3D" id="3.40.50.300">
    <property type="entry name" value="P-loop containing nucleotide triphosphate hydrolases"/>
    <property type="match status" value="2"/>
</dbReference>
<dbReference type="Pfam" id="PF13304">
    <property type="entry name" value="AAA_21"/>
    <property type="match status" value="1"/>
</dbReference>
<proteinExistence type="predicted"/>
<dbReference type="InterPro" id="IPR003959">
    <property type="entry name" value="ATPase_AAA_core"/>
</dbReference>
<feature type="domain" description="ATPase AAA-type core" evidence="2">
    <location>
        <begin position="299"/>
        <end position="369"/>
    </location>
</feature>
<comment type="caution">
    <text evidence="3">The sequence shown here is derived from an EMBL/GenBank/DDBJ whole genome shotgun (WGS) entry which is preliminary data.</text>
</comment>
<dbReference type="RefSeq" id="WP_144228801.1">
    <property type="nucleotide sequence ID" value="NZ_CBCRVV010000021.1"/>
</dbReference>
<dbReference type="InterPro" id="IPR027417">
    <property type="entry name" value="P-loop_NTPase"/>
</dbReference>
<sequence>MRLRHVHISDYKNLKNFDLTFDGDSFLDVFVGKNGTGKSNLLEALIEIFRHLDGADDAQIDFDYDLAYEIKGEEIEITWENSILSVNGKEQKTLGSAPKPDNILVYYSGHNDTVSTLIEKYQTAFRKNLIKADASETRFFIGLGSDYKELLLTTVLLQPEASICRQYICRRLGIKGVAPDLKVTLKRPHYALKKTQFDFLTNEEGPQFWGAAGSAKDFLSVLYSCTSIQPEKGPIRTEGYQADDDKYIFYVNCQKLTDAFSGRDPHELFNALDKLKVLEMLDGLSVELLLVSGASAYTSHFSDGQFQTVYIYAITELFKTRHCITLLDEPDSFLHPEWQHEFLSQISEISDAAAKTNHTLLSSHSASTISSSNDSLISLFEIDGATVKISKVPKSQVITTLSAGLITFSEKEARLTIQLLLRGTTKPVLFTEGVSDEVILETAWGKLYPGETRPFEIQNAFCCGFLGGLLQRDDIYDNHPRKTFFGLFDFDDAYNEWNGCKGDSVETDPHKCLTKKLRDRNSYVLLLPVPTAGPIKDQVIHARSGEHFKANSRLAMELLFHQVPSLSGHFEIDPSRPGNVIRFVGEKVRFAKEVVPRLAPAHFKVFEPIFDFIRSKCPTPAADN</sequence>
<dbReference type="PANTHER" id="PTHR43581">
    <property type="entry name" value="ATP/GTP PHOSPHATASE"/>
    <property type="match status" value="1"/>
</dbReference>
<dbReference type="GO" id="GO:0016887">
    <property type="term" value="F:ATP hydrolysis activity"/>
    <property type="evidence" value="ECO:0007669"/>
    <property type="project" value="InterPro"/>
</dbReference>
<evidence type="ECO:0000313" key="3">
    <source>
        <dbReference type="EMBL" id="TSJ78460.1"/>
    </source>
</evidence>
<reference evidence="3 4" key="1">
    <citation type="submission" date="2019-07" db="EMBL/GenBank/DDBJ databases">
        <title>Description of 53C-WASEF.</title>
        <authorList>
            <person name="Pitt A."/>
            <person name="Hahn M.W."/>
        </authorList>
    </citation>
    <scope>NUCLEOTIDE SEQUENCE [LARGE SCALE GENOMIC DNA]</scope>
    <source>
        <strain evidence="3 4">53C-WASEF</strain>
    </source>
</reference>
<dbReference type="PANTHER" id="PTHR43581:SF2">
    <property type="entry name" value="EXCINUCLEASE ATPASE SUBUNIT"/>
    <property type="match status" value="1"/>
</dbReference>
<organism evidence="3 4">
    <name type="scientific">Rariglobus hedericola</name>
    <dbReference type="NCBI Taxonomy" id="2597822"/>
    <lineage>
        <taxon>Bacteria</taxon>
        <taxon>Pseudomonadati</taxon>
        <taxon>Verrucomicrobiota</taxon>
        <taxon>Opitutia</taxon>
        <taxon>Opitutales</taxon>
        <taxon>Opitutaceae</taxon>
        <taxon>Rariglobus</taxon>
    </lineage>
</organism>
<gene>
    <name evidence="3" type="ORF">FPL22_03940</name>
</gene>
<evidence type="ECO:0000313" key="4">
    <source>
        <dbReference type="Proteomes" id="UP000315648"/>
    </source>
</evidence>
<dbReference type="InterPro" id="IPR041685">
    <property type="entry name" value="AAA_GajA/Old/RecF-like"/>
</dbReference>
<dbReference type="AlphaFoldDB" id="A0A556QP88"/>
<dbReference type="EMBL" id="VMBG01000001">
    <property type="protein sequence ID" value="TSJ78460.1"/>
    <property type="molecule type" value="Genomic_DNA"/>
</dbReference>
<accession>A0A556QP88</accession>
<dbReference type="GO" id="GO:0005524">
    <property type="term" value="F:ATP binding"/>
    <property type="evidence" value="ECO:0007669"/>
    <property type="project" value="InterPro"/>
</dbReference>
<feature type="domain" description="Endonuclease GajA/Old nuclease/RecF-like AAA" evidence="1">
    <location>
        <begin position="1"/>
        <end position="125"/>
    </location>
</feature>
<dbReference type="SUPFAM" id="SSF52540">
    <property type="entry name" value="P-loop containing nucleoside triphosphate hydrolases"/>
    <property type="match status" value="1"/>
</dbReference>
<evidence type="ECO:0000259" key="1">
    <source>
        <dbReference type="Pfam" id="PF13175"/>
    </source>
</evidence>
<dbReference type="InterPro" id="IPR051396">
    <property type="entry name" value="Bact_Antivir_Def_Nuclease"/>
</dbReference>
<keyword evidence="4" id="KW-1185">Reference proteome</keyword>
<protein>
    <submittedName>
        <fullName evidence="3">AAA family ATPase</fullName>
    </submittedName>
</protein>
<evidence type="ECO:0000259" key="2">
    <source>
        <dbReference type="Pfam" id="PF13304"/>
    </source>
</evidence>
<dbReference type="OrthoDB" id="9815944at2"/>